<evidence type="ECO:0000313" key="1">
    <source>
        <dbReference type="EMBL" id="TMV13435.1"/>
    </source>
</evidence>
<organism evidence="1 2">
    <name type="scientific">Arenibacterium halophilum</name>
    <dbReference type="NCBI Taxonomy" id="2583821"/>
    <lineage>
        <taxon>Bacteria</taxon>
        <taxon>Pseudomonadati</taxon>
        <taxon>Pseudomonadota</taxon>
        <taxon>Alphaproteobacteria</taxon>
        <taxon>Rhodobacterales</taxon>
        <taxon>Paracoccaceae</taxon>
        <taxon>Arenibacterium</taxon>
    </lineage>
</organism>
<name>A0ABY2XBM1_9RHOB</name>
<evidence type="ECO:0000313" key="2">
    <source>
        <dbReference type="Proteomes" id="UP001191082"/>
    </source>
</evidence>
<dbReference type="SUPFAM" id="SSF51120">
    <property type="entry name" value="beta-Roll"/>
    <property type="match status" value="1"/>
</dbReference>
<dbReference type="InterPro" id="IPR011049">
    <property type="entry name" value="Serralysin-like_metalloprot_C"/>
</dbReference>
<keyword evidence="2" id="KW-1185">Reference proteome</keyword>
<dbReference type="EMBL" id="VCPC01000002">
    <property type="protein sequence ID" value="TMV13435.1"/>
    <property type="molecule type" value="Genomic_DNA"/>
</dbReference>
<sequence>MKKLRAKVVQNFNEQEGLSFANWKEVRAFHWARNDYQPEVVDYLDVLLGDYKLVAKAQSVFHQLNRFELGETGNQDNTKWVSRDGRQEYVFRYDNTIAGGQFELLTFSDGINGETHQSHLNVGTYNFGTGLRKHGKLDVDPWLLWGNSKEDAMQWTYAEREDAFQPVKGAISLAAEKFGGFVVFGTPFSNTLSGNERTQTFRGGLGSDTVEFEPLGGPVTVNLDKKKGYDGDARGDKFISIENITGTMMGDILIGDKKANRLDGFMGNDTIVTMHNRADTIIGGSGDDTVIVKAGLNHWIDGGTGDDSLDLRDVNARRVDFSRIQDFEEVLTDQVFLSEYGGLAGASVEVSGTHRFKVDAGESLFLMAGAEITLAHGARIEIAFKFDQPEGFTKQDLLTRGVNRSFDSGVSRPWEGSWSKTRLAEIEDDSFDFTSAAYRQAHYFDPKHLTNGSQTLERKFEVDLDLRDYGNAEQIQILTEATVRGAASGEADLMSLYGGYNALGFGLPMTPYQSTLRTSLNFDLANGSAELLVGDTAIDLTLIIM</sequence>
<dbReference type="Gene3D" id="2.150.10.10">
    <property type="entry name" value="Serralysin-like metalloprotease, C-terminal"/>
    <property type="match status" value="1"/>
</dbReference>
<comment type="caution">
    <text evidence="1">The sequence shown here is derived from an EMBL/GenBank/DDBJ whole genome shotgun (WGS) entry which is preliminary data.</text>
</comment>
<dbReference type="Proteomes" id="UP001191082">
    <property type="component" value="Unassembled WGS sequence"/>
</dbReference>
<gene>
    <name evidence="1" type="ORF">FGK64_11875</name>
</gene>
<reference evidence="1 2" key="1">
    <citation type="submission" date="2019-05" db="EMBL/GenBank/DDBJ databases">
        <title>Marivita sp. nov. isolated from sea sediment.</title>
        <authorList>
            <person name="Kim W."/>
        </authorList>
    </citation>
    <scope>NUCLEOTIDE SEQUENCE [LARGE SCALE GENOMIC DNA]</scope>
    <source>
        <strain evidence="1 2">CAU 1492</strain>
    </source>
</reference>
<proteinExistence type="predicted"/>
<protein>
    <submittedName>
        <fullName evidence="1">Calcium-binding protein</fullName>
    </submittedName>
</protein>
<dbReference type="InterPro" id="IPR001343">
    <property type="entry name" value="Hemolysn_Ca-bd"/>
</dbReference>
<accession>A0ABY2XBM1</accession>
<dbReference type="Pfam" id="PF00353">
    <property type="entry name" value="HemolysinCabind"/>
    <property type="match status" value="2"/>
</dbReference>